<dbReference type="Pfam" id="PF00172">
    <property type="entry name" value="Zn_clus"/>
    <property type="match status" value="1"/>
</dbReference>
<evidence type="ECO:0000313" key="7">
    <source>
        <dbReference type="Proteomes" id="UP001175261"/>
    </source>
</evidence>
<keyword evidence="2" id="KW-0479">Metal-binding</keyword>
<dbReference type="GO" id="GO:0008270">
    <property type="term" value="F:zinc ion binding"/>
    <property type="evidence" value="ECO:0007669"/>
    <property type="project" value="InterPro"/>
</dbReference>
<accession>A0AA39GAI4</accession>
<comment type="caution">
    <text evidence="6">The sequence shown here is derived from an EMBL/GenBank/DDBJ whole genome shotgun (WGS) entry which is preliminary data.</text>
</comment>
<gene>
    <name evidence="6" type="ORF">NLU13_9663</name>
</gene>
<comment type="subcellular location">
    <subcellularLocation>
        <location evidence="1">Nucleus</location>
    </subcellularLocation>
</comment>
<feature type="region of interest" description="Disordered" evidence="4">
    <location>
        <begin position="99"/>
        <end position="135"/>
    </location>
</feature>
<evidence type="ECO:0000256" key="3">
    <source>
        <dbReference type="ARBA" id="ARBA00023242"/>
    </source>
</evidence>
<dbReference type="PANTHER" id="PTHR31001:SF85">
    <property type="entry name" value="ZN(II)2CYS6 TRANSCRIPTION FACTOR (EUROFUNG)"/>
    <property type="match status" value="1"/>
</dbReference>
<dbReference type="InterPro" id="IPR001138">
    <property type="entry name" value="Zn2Cys6_DnaBD"/>
</dbReference>
<dbReference type="SUPFAM" id="SSF57701">
    <property type="entry name" value="Zn2/Cys6 DNA-binding domain"/>
    <property type="match status" value="1"/>
</dbReference>
<dbReference type="GO" id="GO:0000981">
    <property type="term" value="F:DNA-binding transcription factor activity, RNA polymerase II-specific"/>
    <property type="evidence" value="ECO:0007669"/>
    <property type="project" value="InterPro"/>
</dbReference>
<keyword evidence="7" id="KW-1185">Reference proteome</keyword>
<dbReference type="GO" id="GO:0006351">
    <property type="term" value="P:DNA-templated transcription"/>
    <property type="evidence" value="ECO:0007669"/>
    <property type="project" value="InterPro"/>
</dbReference>
<evidence type="ECO:0000313" key="6">
    <source>
        <dbReference type="EMBL" id="KAK0383752.1"/>
    </source>
</evidence>
<sequence>MSTPNTTTAAAPQKHSRVLACVLCQHRKIKCDRNTPCSNCIKANVTCTPSTPAPARKRRRPNQDLQERLARCEDLLKQYAGTGPPPGTAVSRLADPLTPSTMEIANDPPSKANSSPDDDSPSQWKSPRMASAGRIVKEDAGDRFMDSYVWATVMENLQAMRDIVDTEEPDESSMVESENLSPEGNSDLLLGGGEDATTSINDLQPDPVHAFRLWQLFLERVNPLLKVVHIPTLQPYVMDGAISIGNVPPNYQALIFAIYTISAMSVTDTEAPQMLGMSREEAMQRFSKGMKMALVKYDFMTNYDMAALQALVLYVTTLQGRYDKHATWILSGTLLRIAQKMGYHRDGEKLNLPPFETEMRRRIWWQVVIQDVKYAMISGLNHSLLPVNWDTKRPSNVNDADLYPGLAEPVQERDGPTEMAFVLIMTEIGKFMIIAASNPGFDAAIMGQCLDYAMGDEAVAAANMERYRGVLRDLDANLKEMENRFLDASAGNVHAAALTIRPLITSKLTEMLAPPDAALSTPQDRLMKMLVNNLEHNSDAYENMGRNGFLWFVQPHFQIEVFSVLTGLLAAKPTSPLADRAWKTIVAAYSQHPEVYDTTQKQYYKQALFTLKAWRAREHARAEIGLSVPLPEPECVSRLKISLHAYDSRAPSQSSITPPNFTQPPPQLTELDSFLGGYLDVSQFQWDNMWNTVPATSPDQPLPTTEFGALNMGTLPSIMKQPDMGPF</sequence>
<dbReference type="CDD" id="cd00067">
    <property type="entry name" value="GAL4"/>
    <property type="match status" value="1"/>
</dbReference>
<dbReference type="Proteomes" id="UP001175261">
    <property type="component" value="Unassembled WGS sequence"/>
</dbReference>
<dbReference type="SMART" id="SM00066">
    <property type="entry name" value="GAL4"/>
    <property type="match status" value="1"/>
</dbReference>
<protein>
    <recommendedName>
        <fullName evidence="5">Zn(2)-C6 fungal-type domain-containing protein</fullName>
    </recommendedName>
</protein>
<dbReference type="GO" id="GO:0005634">
    <property type="term" value="C:nucleus"/>
    <property type="evidence" value="ECO:0007669"/>
    <property type="project" value="UniProtKB-SubCell"/>
</dbReference>
<keyword evidence="3" id="KW-0539">Nucleus</keyword>
<dbReference type="PROSITE" id="PS50048">
    <property type="entry name" value="ZN2_CY6_FUNGAL_2"/>
    <property type="match status" value="1"/>
</dbReference>
<reference evidence="6" key="1">
    <citation type="submission" date="2022-10" db="EMBL/GenBank/DDBJ databases">
        <title>Determination and structural analysis of whole genome sequence of Sarocladium strictum F4-1.</title>
        <authorList>
            <person name="Hu L."/>
            <person name="Jiang Y."/>
        </authorList>
    </citation>
    <scope>NUCLEOTIDE SEQUENCE</scope>
    <source>
        <strain evidence="6">F4-1</strain>
    </source>
</reference>
<proteinExistence type="predicted"/>
<dbReference type="InterPro" id="IPR050613">
    <property type="entry name" value="Sec_Metabolite_Reg"/>
</dbReference>
<dbReference type="Pfam" id="PF04082">
    <property type="entry name" value="Fungal_trans"/>
    <property type="match status" value="1"/>
</dbReference>
<dbReference type="Gene3D" id="4.10.240.10">
    <property type="entry name" value="Zn(2)-C6 fungal-type DNA-binding domain"/>
    <property type="match status" value="1"/>
</dbReference>
<dbReference type="PANTHER" id="PTHR31001">
    <property type="entry name" value="UNCHARACTERIZED TRANSCRIPTIONAL REGULATORY PROTEIN"/>
    <property type="match status" value="1"/>
</dbReference>
<dbReference type="EMBL" id="JAPDFR010000009">
    <property type="protein sequence ID" value="KAK0383752.1"/>
    <property type="molecule type" value="Genomic_DNA"/>
</dbReference>
<evidence type="ECO:0000256" key="2">
    <source>
        <dbReference type="ARBA" id="ARBA00022723"/>
    </source>
</evidence>
<dbReference type="CDD" id="cd12148">
    <property type="entry name" value="fungal_TF_MHR"/>
    <property type="match status" value="1"/>
</dbReference>
<dbReference type="InterPro" id="IPR007219">
    <property type="entry name" value="XnlR_reg_dom"/>
</dbReference>
<evidence type="ECO:0000256" key="1">
    <source>
        <dbReference type="ARBA" id="ARBA00004123"/>
    </source>
</evidence>
<evidence type="ECO:0000256" key="4">
    <source>
        <dbReference type="SAM" id="MobiDB-lite"/>
    </source>
</evidence>
<name>A0AA39GAI4_SARSR</name>
<feature type="compositionally biased region" description="Polar residues" evidence="4">
    <location>
        <begin position="111"/>
        <end position="125"/>
    </location>
</feature>
<dbReference type="GO" id="GO:0003677">
    <property type="term" value="F:DNA binding"/>
    <property type="evidence" value="ECO:0007669"/>
    <property type="project" value="InterPro"/>
</dbReference>
<dbReference type="SMART" id="SM00906">
    <property type="entry name" value="Fungal_trans"/>
    <property type="match status" value="1"/>
</dbReference>
<feature type="domain" description="Zn(2)-C6 fungal-type" evidence="5">
    <location>
        <begin position="20"/>
        <end position="48"/>
    </location>
</feature>
<dbReference type="AlphaFoldDB" id="A0AA39GAI4"/>
<dbReference type="InterPro" id="IPR036864">
    <property type="entry name" value="Zn2-C6_fun-type_DNA-bd_sf"/>
</dbReference>
<evidence type="ECO:0000259" key="5">
    <source>
        <dbReference type="PROSITE" id="PS50048"/>
    </source>
</evidence>
<organism evidence="6 7">
    <name type="scientific">Sarocladium strictum</name>
    <name type="common">Black bundle disease fungus</name>
    <name type="synonym">Acremonium strictum</name>
    <dbReference type="NCBI Taxonomy" id="5046"/>
    <lineage>
        <taxon>Eukaryota</taxon>
        <taxon>Fungi</taxon>
        <taxon>Dikarya</taxon>
        <taxon>Ascomycota</taxon>
        <taxon>Pezizomycotina</taxon>
        <taxon>Sordariomycetes</taxon>
        <taxon>Hypocreomycetidae</taxon>
        <taxon>Hypocreales</taxon>
        <taxon>Sarocladiaceae</taxon>
        <taxon>Sarocladium</taxon>
    </lineage>
</organism>